<keyword evidence="8" id="KW-0175">Coiled coil</keyword>
<dbReference type="Pfam" id="PF02321">
    <property type="entry name" value="OEP"/>
    <property type="match status" value="1"/>
</dbReference>
<keyword evidence="3" id="KW-0813">Transport</keyword>
<gene>
    <name evidence="10" type="ORF">SAMN05421823_10854</name>
</gene>
<accession>A0A1G9MQ44</accession>
<name>A0A1G9MQ44_9BACT</name>
<comment type="subcellular location">
    <subcellularLocation>
        <location evidence="1">Cell outer membrane</location>
    </subcellularLocation>
</comment>
<dbReference type="PANTHER" id="PTHR30026:SF20">
    <property type="entry name" value="OUTER MEMBRANE PROTEIN TOLC"/>
    <property type="match status" value="1"/>
</dbReference>
<dbReference type="InterPro" id="IPR051906">
    <property type="entry name" value="TolC-like"/>
</dbReference>
<sequence length="448" mass="51698">MQYIRLLSFLFLWFAATSGHAQSVLEAYLAEGLQNNRALQRQEFDYQNTLAALREARGLFFPTLSFNASYTVAQGGRTIALPVGDLLNPVYGTLNQLTDSQRFPQIQNQEVQFLPNDFHETKLRVVQPILNSDIWYNYQAKEAMAVSQQAQKQAYERQLRKEIKTAYFRYLQSEQVLRIYDDTEVLLQELLRVNERLVANQQATREVVYDAEYELTNLHSEQASATQQQQTAQAYFNFLLNRPLTDAIREDTSITAETTFIALESQKQQALQQREEIHQLQAAQQANEALVKMSKNLVLPKVNAVLDAGYQGFGYTFDHTQDFWLANFSLQWDLFKGRQNAAKLQQARIDQQKLQNQAEELQQQLQLQVTQAYYQLEAAQRKLQATASGQRSAEENFRMVRRKYVEQQVPTVQLTDARTKLTQARISHAIARYDVLIRQAELDYAAGN</sequence>
<keyword evidence="4" id="KW-1134">Transmembrane beta strand</keyword>
<protein>
    <submittedName>
        <fullName evidence="10">Outer membrane protein TolC</fullName>
    </submittedName>
</protein>
<evidence type="ECO:0000256" key="8">
    <source>
        <dbReference type="SAM" id="Coils"/>
    </source>
</evidence>
<dbReference type="STRING" id="1075417.SAMN05421823_10854"/>
<dbReference type="EMBL" id="FNFO01000008">
    <property type="protein sequence ID" value="SDL76370.1"/>
    <property type="molecule type" value="Genomic_DNA"/>
</dbReference>
<feature type="signal peptide" evidence="9">
    <location>
        <begin position="1"/>
        <end position="21"/>
    </location>
</feature>
<dbReference type="PANTHER" id="PTHR30026">
    <property type="entry name" value="OUTER MEMBRANE PROTEIN TOLC"/>
    <property type="match status" value="1"/>
</dbReference>
<feature type="coiled-coil region" evidence="8">
    <location>
        <begin position="344"/>
        <end position="371"/>
    </location>
</feature>
<dbReference type="RefSeq" id="WP_089684861.1">
    <property type="nucleotide sequence ID" value="NZ_FNFO01000008.1"/>
</dbReference>
<dbReference type="GO" id="GO:0015288">
    <property type="term" value="F:porin activity"/>
    <property type="evidence" value="ECO:0007669"/>
    <property type="project" value="TreeGrafter"/>
</dbReference>
<dbReference type="GO" id="GO:0009279">
    <property type="term" value="C:cell outer membrane"/>
    <property type="evidence" value="ECO:0007669"/>
    <property type="project" value="UniProtKB-SubCell"/>
</dbReference>
<keyword evidence="6" id="KW-0472">Membrane</keyword>
<evidence type="ECO:0000256" key="7">
    <source>
        <dbReference type="ARBA" id="ARBA00023237"/>
    </source>
</evidence>
<keyword evidence="9" id="KW-0732">Signal</keyword>
<organism evidence="10 11">
    <name type="scientific">Catalinimonas alkaloidigena</name>
    <dbReference type="NCBI Taxonomy" id="1075417"/>
    <lineage>
        <taxon>Bacteria</taxon>
        <taxon>Pseudomonadati</taxon>
        <taxon>Bacteroidota</taxon>
        <taxon>Cytophagia</taxon>
        <taxon>Cytophagales</taxon>
        <taxon>Catalimonadaceae</taxon>
        <taxon>Catalinimonas</taxon>
    </lineage>
</organism>
<keyword evidence="11" id="KW-1185">Reference proteome</keyword>
<evidence type="ECO:0000256" key="4">
    <source>
        <dbReference type="ARBA" id="ARBA00022452"/>
    </source>
</evidence>
<comment type="similarity">
    <text evidence="2">Belongs to the outer membrane factor (OMF) (TC 1.B.17) family.</text>
</comment>
<evidence type="ECO:0000313" key="10">
    <source>
        <dbReference type="EMBL" id="SDL76370.1"/>
    </source>
</evidence>
<evidence type="ECO:0000313" key="11">
    <source>
        <dbReference type="Proteomes" id="UP000198510"/>
    </source>
</evidence>
<evidence type="ECO:0000256" key="3">
    <source>
        <dbReference type="ARBA" id="ARBA00022448"/>
    </source>
</evidence>
<keyword evidence="5" id="KW-0812">Transmembrane</keyword>
<proteinExistence type="inferred from homology"/>
<dbReference type="Gene3D" id="1.20.1600.10">
    <property type="entry name" value="Outer membrane efflux proteins (OEP)"/>
    <property type="match status" value="1"/>
</dbReference>
<keyword evidence="7" id="KW-0998">Cell outer membrane</keyword>
<evidence type="ECO:0000256" key="9">
    <source>
        <dbReference type="SAM" id="SignalP"/>
    </source>
</evidence>
<dbReference type="GO" id="GO:1990281">
    <property type="term" value="C:efflux pump complex"/>
    <property type="evidence" value="ECO:0007669"/>
    <property type="project" value="TreeGrafter"/>
</dbReference>
<evidence type="ECO:0000256" key="2">
    <source>
        <dbReference type="ARBA" id="ARBA00007613"/>
    </source>
</evidence>
<feature type="chain" id="PRO_5011644190" evidence="9">
    <location>
        <begin position="22"/>
        <end position="448"/>
    </location>
</feature>
<evidence type="ECO:0000256" key="6">
    <source>
        <dbReference type="ARBA" id="ARBA00023136"/>
    </source>
</evidence>
<dbReference type="AlphaFoldDB" id="A0A1G9MQ44"/>
<reference evidence="10 11" key="1">
    <citation type="submission" date="2016-10" db="EMBL/GenBank/DDBJ databases">
        <authorList>
            <person name="de Groot N.N."/>
        </authorList>
    </citation>
    <scope>NUCLEOTIDE SEQUENCE [LARGE SCALE GENOMIC DNA]</scope>
    <source>
        <strain evidence="10 11">DSM 25186</strain>
    </source>
</reference>
<dbReference type="Proteomes" id="UP000198510">
    <property type="component" value="Unassembled WGS sequence"/>
</dbReference>
<dbReference type="GO" id="GO:0015562">
    <property type="term" value="F:efflux transmembrane transporter activity"/>
    <property type="evidence" value="ECO:0007669"/>
    <property type="project" value="InterPro"/>
</dbReference>
<evidence type="ECO:0000256" key="1">
    <source>
        <dbReference type="ARBA" id="ARBA00004442"/>
    </source>
</evidence>
<dbReference type="OrthoDB" id="367883at2"/>
<evidence type="ECO:0000256" key="5">
    <source>
        <dbReference type="ARBA" id="ARBA00022692"/>
    </source>
</evidence>
<dbReference type="SUPFAM" id="SSF56954">
    <property type="entry name" value="Outer membrane efflux proteins (OEP)"/>
    <property type="match status" value="1"/>
</dbReference>
<dbReference type="InterPro" id="IPR003423">
    <property type="entry name" value="OMP_efflux"/>
</dbReference>